<proteinExistence type="predicted"/>
<accession>X0V039</accession>
<gene>
    <name evidence="1" type="ORF">S01H1_23026</name>
</gene>
<feature type="non-terminal residue" evidence="1">
    <location>
        <position position="36"/>
    </location>
</feature>
<reference evidence="1" key="1">
    <citation type="journal article" date="2014" name="Front. Microbiol.">
        <title>High frequency of phylogenetically diverse reductive dehalogenase-homologous genes in deep subseafloor sedimentary metagenomes.</title>
        <authorList>
            <person name="Kawai M."/>
            <person name="Futagami T."/>
            <person name="Toyoda A."/>
            <person name="Takaki Y."/>
            <person name="Nishi S."/>
            <person name="Hori S."/>
            <person name="Arai W."/>
            <person name="Tsubouchi T."/>
            <person name="Morono Y."/>
            <person name="Uchiyama I."/>
            <person name="Ito T."/>
            <person name="Fujiyama A."/>
            <person name="Inagaki F."/>
            <person name="Takami H."/>
        </authorList>
    </citation>
    <scope>NUCLEOTIDE SEQUENCE</scope>
    <source>
        <strain evidence="1">Expedition CK06-06</strain>
    </source>
</reference>
<comment type="caution">
    <text evidence="1">The sequence shown here is derived from an EMBL/GenBank/DDBJ whole genome shotgun (WGS) entry which is preliminary data.</text>
</comment>
<name>X0V039_9ZZZZ</name>
<protein>
    <recommendedName>
        <fullName evidence="2">Antitoxin</fullName>
    </recommendedName>
</protein>
<dbReference type="EMBL" id="BARS01013160">
    <property type="protein sequence ID" value="GAF94005.1"/>
    <property type="molecule type" value="Genomic_DNA"/>
</dbReference>
<evidence type="ECO:0008006" key="2">
    <source>
        <dbReference type="Google" id="ProtNLM"/>
    </source>
</evidence>
<dbReference type="AlphaFoldDB" id="X0V039"/>
<organism evidence="1">
    <name type="scientific">marine sediment metagenome</name>
    <dbReference type="NCBI Taxonomy" id="412755"/>
    <lineage>
        <taxon>unclassified sequences</taxon>
        <taxon>metagenomes</taxon>
        <taxon>ecological metagenomes</taxon>
    </lineage>
</organism>
<evidence type="ECO:0000313" key="1">
    <source>
        <dbReference type="EMBL" id="GAF94005.1"/>
    </source>
</evidence>
<sequence length="36" mass="4013">MLEAISITQARADFLPLIESVGGELRQFMVTKHGRP</sequence>
<dbReference type="Gene3D" id="3.40.1620.10">
    <property type="entry name" value="YefM-like domain"/>
    <property type="match status" value="1"/>
</dbReference>